<evidence type="ECO:0000313" key="2">
    <source>
        <dbReference type="Proteomes" id="UP000789702"/>
    </source>
</evidence>
<comment type="caution">
    <text evidence="1">The sequence shown here is derived from an EMBL/GenBank/DDBJ whole genome shotgun (WGS) entry which is preliminary data.</text>
</comment>
<proteinExistence type="predicted"/>
<reference evidence="1" key="1">
    <citation type="submission" date="2021-06" db="EMBL/GenBank/DDBJ databases">
        <authorList>
            <person name="Kallberg Y."/>
            <person name="Tangrot J."/>
            <person name="Rosling A."/>
        </authorList>
    </citation>
    <scope>NUCLEOTIDE SEQUENCE</scope>
    <source>
        <strain evidence="1">IL203A</strain>
    </source>
</reference>
<gene>
    <name evidence="1" type="ORF">DHETER_LOCUS2717</name>
</gene>
<protein>
    <submittedName>
        <fullName evidence="1">410_t:CDS:1</fullName>
    </submittedName>
</protein>
<dbReference type="EMBL" id="CAJVPU010002084">
    <property type="protein sequence ID" value="CAG8494609.1"/>
    <property type="molecule type" value="Genomic_DNA"/>
</dbReference>
<organism evidence="1 2">
    <name type="scientific">Dentiscutata heterogama</name>
    <dbReference type="NCBI Taxonomy" id="1316150"/>
    <lineage>
        <taxon>Eukaryota</taxon>
        <taxon>Fungi</taxon>
        <taxon>Fungi incertae sedis</taxon>
        <taxon>Mucoromycota</taxon>
        <taxon>Glomeromycotina</taxon>
        <taxon>Glomeromycetes</taxon>
        <taxon>Diversisporales</taxon>
        <taxon>Gigasporaceae</taxon>
        <taxon>Dentiscutata</taxon>
    </lineage>
</organism>
<evidence type="ECO:0000313" key="1">
    <source>
        <dbReference type="EMBL" id="CAG8494609.1"/>
    </source>
</evidence>
<keyword evidence="2" id="KW-1185">Reference proteome</keyword>
<name>A0ACA9KUR0_9GLOM</name>
<feature type="non-terminal residue" evidence="1">
    <location>
        <position position="1"/>
    </location>
</feature>
<sequence>VTSSDSNAISKENEIYQHFEGFPANDKERRKTLEDSLIELFENLKKFIFASKVQNAKKQIISKKKIEVIKNVLDKFLGEVDVDMSFEVVADMSLDEETEHFFRHKVTRAAMEAFLKLVLPPMNFYWIYRDYKEVESRTSLKDMEKTIENLEKVLKVLKEKEKLLIKEHEKIIGVERKW</sequence>
<accession>A0ACA9KUR0</accession>
<dbReference type="Proteomes" id="UP000789702">
    <property type="component" value="Unassembled WGS sequence"/>
</dbReference>